<feature type="compositionally biased region" description="Polar residues" evidence="1">
    <location>
        <begin position="263"/>
        <end position="280"/>
    </location>
</feature>
<dbReference type="OMA" id="KKNATSW"/>
<dbReference type="InterPro" id="IPR010341">
    <property type="entry name" value="DUF936_pln"/>
</dbReference>
<evidence type="ECO:0000259" key="3">
    <source>
        <dbReference type="Pfam" id="PF21647"/>
    </source>
</evidence>
<feature type="compositionally biased region" description="Polar residues" evidence="1">
    <location>
        <begin position="155"/>
        <end position="167"/>
    </location>
</feature>
<dbReference type="PANTHER" id="PTHR31928:SF12">
    <property type="entry name" value="DUF3741 DOMAIN-CONTAINING PROTEIN"/>
    <property type="match status" value="1"/>
</dbReference>
<dbReference type="STRING" id="3469.A0A4Y7K0A9"/>
<reference evidence="4 5" key="1">
    <citation type="journal article" date="2018" name="Science">
        <title>The opium poppy genome and morphinan production.</title>
        <authorList>
            <person name="Guo L."/>
            <person name="Winzer T."/>
            <person name="Yang X."/>
            <person name="Li Y."/>
            <person name="Ning Z."/>
            <person name="He Z."/>
            <person name="Teodor R."/>
            <person name="Lu Y."/>
            <person name="Bowser T.A."/>
            <person name="Graham I.A."/>
            <person name="Ye K."/>
        </authorList>
    </citation>
    <scope>NUCLEOTIDE SEQUENCE [LARGE SCALE GENOMIC DNA]</scope>
    <source>
        <strain evidence="5">cv. HN1</strain>
        <tissue evidence="4">Leaves</tissue>
    </source>
</reference>
<dbReference type="OrthoDB" id="773154at2759"/>
<organism evidence="4 5">
    <name type="scientific">Papaver somniferum</name>
    <name type="common">Opium poppy</name>
    <dbReference type="NCBI Taxonomy" id="3469"/>
    <lineage>
        <taxon>Eukaryota</taxon>
        <taxon>Viridiplantae</taxon>
        <taxon>Streptophyta</taxon>
        <taxon>Embryophyta</taxon>
        <taxon>Tracheophyta</taxon>
        <taxon>Spermatophyta</taxon>
        <taxon>Magnoliopsida</taxon>
        <taxon>Ranunculales</taxon>
        <taxon>Papaveraceae</taxon>
        <taxon>Papaveroideae</taxon>
        <taxon>Papaver</taxon>
    </lineage>
</organism>
<feature type="region of interest" description="Disordered" evidence="1">
    <location>
        <begin position="206"/>
        <end position="319"/>
    </location>
</feature>
<feature type="compositionally biased region" description="Basic and acidic residues" evidence="1">
    <location>
        <begin position="228"/>
        <end position="252"/>
    </location>
</feature>
<protein>
    <submittedName>
        <fullName evidence="4">Uncharacterized protein</fullName>
    </submittedName>
</protein>
<dbReference type="Pfam" id="PF06075">
    <property type="entry name" value="DUF936"/>
    <property type="match status" value="1"/>
</dbReference>
<evidence type="ECO:0000259" key="2">
    <source>
        <dbReference type="Pfam" id="PF06075"/>
    </source>
</evidence>
<dbReference type="Proteomes" id="UP000316621">
    <property type="component" value="Chromosome 6"/>
</dbReference>
<feature type="region of interest" description="Disordered" evidence="1">
    <location>
        <begin position="115"/>
        <end position="171"/>
    </location>
</feature>
<evidence type="ECO:0000313" key="5">
    <source>
        <dbReference type="Proteomes" id="UP000316621"/>
    </source>
</evidence>
<dbReference type="InterPro" id="IPR049172">
    <property type="entry name" value="DUF6857_pln"/>
</dbReference>
<dbReference type="InterPro" id="IPR048297">
    <property type="entry name" value="DUF936_dom_pln"/>
</dbReference>
<dbReference type="Pfam" id="PF21647">
    <property type="entry name" value="DUF6857"/>
    <property type="match status" value="1"/>
</dbReference>
<accession>A0A4Y7K0A9</accession>
<sequence>MASLHGGVLLKLLEEMESDEQTIGNEPRKPALLQVRSIIPVMAEGDLWPKQGFYLKVNDASHAMYVSLPCEQDEMILNNKLQLGHFIHVQRLESATPVPILVGVKLVPGRHPCVSTPEDRVPASLGILGPSFSDSDSKSENNSDDVVTKPPPQWRSLSASKSLPNDQNVRKSLRCRSIPTVPASKCVVENKHVDAVKALSQISITCSDKDSDSDSSKSSASSRLKTRRSWDGKPEGFGEKLRSRVVKHEIRKPPTPRRACLSPYSSGQNDSSEDNASTCSSRRRVVNQASKVGRSSARQRITVSTEKRDKSFDQINPLSPVNDRKFKQSRISWDALPSNLEKLGKEVLQHRDVALLAAVEALQEASAAERLMQCLSTYSELQLSKDEDPLPVVDKFLDFYNELANVRLISQSTAKLGPQFTSSDAEPPFSPGSKEAVKLVYERKKRAASWIKAAVGSDLYASPSPIKPITHSLEVTKLAKRSSPTSHSKQKDACSVTKTGEIQVGFAAPTKENSMDWVKGICLCASADLANSLHGECNKWFLTYIEKFLDEVMSQSAATVSDCQIAGLMCQMKKVNEWLDLFSNNEGNPQKDGSAIEDEEIESCRRIRNKIYNVLLKHVERSAFALESLSRTSQD</sequence>
<proteinExistence type="predicted"/>
<dbReference type="Gramene" id="RZC66367">
    <property type="protein sequence ID" value="RZC66367"/>
    <property type="gene ID" value="C5167_010057"/>
</dbReference>
<name>A0A4Y7K0A9_PAPSO</name>
<evidence type="ECO:0000313" key="4">
    <source>
        <dbReference type="EMBL" id="RZC66367.1"/>
    </source>
</evidence>
<keyword evidence="5" id="KW-1185">Reference proteome</keyword>
<dbReference type="EMBL" id="CM010720">
    <property type="protein sequence ID" value="RZC66367.1"/>
    <property type="molecule type" value="Genomic_DNA"/>
</dbReference>
<gene>
    <name evidence="4" type="ORF">C5167_010057</name>
</gene>
<evidence type="ECO:0000256" key="1">
    <source>
        <dbReference type="SAM" id="MobiDB-lite"/>
    </source>
</evidence>
<dbReference type="AlphaFoldDB" id="A0A4Y7K0A9"/>
<dbReference type="PANTHER" id="PTHR31928">
    <property type="entry name" value="EXPRESSED PROTEIN"/>
    <property type="match status" value="1"/>
</dbReference>
<feature type="domain" description="DUF6857" evidence="3">
    <location>
        <begin position="321"/>
        <end position="624"/>
    </location>
</feature>
<feature type="domain" description="DUF936" evidence="2">
    <location>
        <begin position="4"/>
        <end position="119"/>
    </location>
</feature>